<feature type="domain" description="Helicase ATP-binding" evidence="1">
    <location>
        <begin position="2"/>
        <end position="196"/>
    </location>
</feature>
<dbReference type="InterPro" id="IPR050742">
    <property type="entry name" value="Helicase_Restrict-Modif_Enz"/>
</dbReference>
<dbReference type="Gene3D" id="3.40.50.300">
    <property type="entry name" value="P-loop containing nucleotide triphosphate hydrolases"/>
    <property type="match status" value="2"/>
</dbReference>
<proteinExistence type="predicted"/>
<name>A0A2T3L8J5_9GAMM</name>
<dbReference type="InterPro" id="IPR006935">
    <property type="entry name" value="Helicase/UvrB_N"/>
</dbReference>
<dbReference type="InterPro" id="IPR014001">
    <property type="entry name" value="Helicase_ATP-bd"/>
</dbReference>
<gene>
    <name evidence="2" type="ORF">C9J47_10585</name>
</gene>
<dbReference type="Proteomes" id="UP000241803">
    <property type="component" value="Unassembled WGS sequence"/>
</dbReference>
<reference evidence="2 3" key="1">
    <citation type="submission" date="2018-03" db="EMBL/GenBank/DDBJ databases">
        <title>Whole genome sequencing of Histamine producing bacteria.</title>
        <authorList>
            <person name="Butler K."/>
        </authorList>
    </citation>
    <scope>NUCLEOTIDE SEQUENCE [LARGE SCALE GENOMIC DNA]</scope>
    <source>
        <strain evidence="2 3">ATCC 19614</strain>
    </source>
</reference>
<sequence>MKLRKWQSACVKQVLQKYNNYLKHFMCLATPAAGKTTMAAEVALQLVKQDKIDFVICFCPTKEVEQGIRRTFERHLSRSFNGSIGALGGVYTYQSLLTLTPEFWQILREYRVLVIFDELHHCAGDRLANANAWGAQILINICDYATYTLGLSGTPWRSDRLPITLGRYLDDNQIECDFTYGLKKAVADAVCRQPRIVLIDNDRITVTSGKEDAKIFGSLTDAFSGSDLAYKSIISEQETMKHILSQGVSKLSELREQNPDAGGLVVASSIEHAIELAQMLQSEFGQSTVMVSHQDSMPSEIIDSYRKQTTEWIVSVGMISEGTDIPRLQVCCYLSHVRTEMYYRQVLGRILRVNASVNQEAWFYTFAEANLVKYANRIQSDLPDTHVIYELENEAANYSHGGQTGQSQPNGISELSLRFDGRTNTNLSNNGNSNELYKAPDYQLIGQYRQKVISLFKI</sequence>
<dbReference type="GO" id="GO:0005524">
    <property type="term" value="F:ATP binding"/>
    <property type="evidence" value="ECO:0007669"/>
    <property type="project" value="InterPro"/>
</dbReference>
<dbReference type="GO" id="GO:0003677">
    <property type="term" value="F:DNA binding"/>
    <property type="evidence" value="ECO:0007669"/>
    <property type="project" value="InterPro"/>
</dbReference>
<comment type="caution">
    <text evidence="2">The sequence shown here is derived from an EMBL/GenBank/DDBJ whole genome shotgun (WGS) entry which is preliminary data.</text>
</comment>
<dbReference type="Pfam" id="PF04851">
    <property type="entry name" value="ResIII"/>
    <property type="match status" value="1"/>
</dbReference>
<dbReference type="SMART" id="SM00487">
    <property type="entry name" value="DEXDc"/>
    <property type="match status" value="1"/>
</dbReference>
<evidence type="ECO:0000313" key="2">
    <source>
        <dbReference type="EMBL" id="PSV47317.1"/>
    </source>
</evidence>
<dbReference type="GO" id="GO:0005829">
    <property type="term" value="C:cytosol"/>
    <property type="evidence" value="ECO:0007669"/>
    <property type="project" value="TreeGrafter"/>
</dbReference>
<dbReference type="PANTHER" id="PTHR47396">
    <property type="entry name" value="TYPE I RESTRICTION ENZYME ECOKI R PROTEIN"/>
    <property type="match status" value="1"/>
</dbReference>
<dbReference type="PANTHER" id="PTHR47396:SF1">
    <property type="entry name" value="ATP-DEPENDENT HELICASE IRC3-RELATED"/>
    <property type="match status" value="1"/>
</dbReference>
<dbReference type="InterPro" id="IPR001650">
    <property type="entry name" value="Helicase_C-like"/>
</dbReference>
<dbReference type="InterPro" id="IPR027417">
    <property type="entry name" value="P-loop_NTPase"/>
</dbReference>
<dbReference type="Pfam" id="PF00271">
    <property type="entry name" value="Helicase_C"/>
    <property type="match status" value="1"/>
</dbReference>
<dbReference type="SUPFAM" id="SSF52540">
    <property type="entry name" value="P-loop containing nucleoside triphosphate hydrolases"/>
    <property type="match status" value="1"/>
</dbReference>
<organism evidence="2 3">
    <name type="scientific">Photobacterium indicum</name>
    <dbReference type="NCBI Taxonomy" id="81447"/>
    <lineage>
        <taxon>Bacteria</taxon>
        <taxon>Pseudomonadati</taxon>
        <taxon>Pseudomonadota</taxon>
        <taxon>Gammaproteobacteria</taxon>
        <taxon>Vibrionales</taxon>
        <taxon>Vibrionaceae</taxon>
        <taxon>Photobacterium</taxon>
    </lineage>
</organism>
<protein>
    <submittedName>
        <fullName evidence="2">Diguanylate cyclase</fullName>
    </submittedName>
</protein>
<keyword evidence="3" id="KW-1185">Reference proteome</keyword>
<evidence type="ECO:0000313" key="3">
    <source>
        <dbReference type="Proteomes" id="UP000241803"/>
    </source>
</evidence>
<accession>A0A2T3L8J5</accession>
<dbReference type="AlphaFoldDB" id="A0A2T3L8J5"/>
<evidence type="ECO:0000259" key="1">
    <source>
        <dbReference type="SMART" id="SM00487"/>
    </source>
</evidence>
<dbReference type="GO" id="GO:0016787">
    <property type="term" value="F:hydrolase activity"/>
    <property type="evidence" value="ECO:0007669"/>
    <property type="project" value="InterPro"/>
</dbReference>
<dbReference type="RefSeq" id="WP_107253507.1">
    <property type="nucleotide sequence ID" value="NZ_PYOC01000003.1"/>
</dbReference>
<dbReference type="EMBL" id="PYOC01000003">
    <property type="protein sequence ID" value="PSV47317.1"/>
    <property type="molecule type" value="Genomic_DNA"/>
</dbReference>